<dbReference type="InterPro" id="IPR012349">
    <property type="entry name" value="Split_barrel_FMN-bd"/>
</dbReference>
<keyword evidence="3" id="KW-1185">Reference proteome</keyword>
<name>A0A2J7ZM73_9CHLO</name>
<dbReference type="OrthoDB" id="507659at2759"/>
<evidence type="ECO:0000259" key="1">
    <source>
        <dbReference type="Pfam" id="PF01613"/>
    </source>
</evidence>
<accession>A0A2J7ZM73</accession>
<dbReference type="AlphaFoldDB" id="A0A2J7ZM73"/>
<protein>
    <recommendedName>
        <fullName evidence="1">Flavin reductase like domain-containing protein</fullName>
    </recommendedName>
</protein>
<dbReference type="EMBL" id="PGGS01000922">
    <property type="protein sequence ID" value="PNH01371.1"/>
    <property type="molecule type" value="Genomic_DNA"/>
</dbReference>
<dbReference type="InterPro" id="IPR002563">
    <property type="entry name" value="Flavin_Rdtase-like_dom"/>
</dbReference>
<sequence>MQLPGHARSLVRASRPNPRVRAATVDQGAPLYTKFSQPVYSLATGGPSPSLNLVTYASPVAIQPDRLFALGLYLGTVSHANMKAQRRGVLQVLQTQHAPLFGLLGKTSARDVDKHAAVEEAGFRLAQRYGVMTLEDAACVLELVVVSDFMPCGDHDVVLCRVAGFENLCVDPRVLYTDELRRTGFLPS</sequence>
<proteinExistence type="predicted"/>
<organism evidence="2 3">
    <name type="scientific">Tetrabaena socialis</name>
    <dbReference type="NCBI Taxonomy" id="47790"/>
    <lineage>
        <taxon>Eukaryota</taxon>
        <taxon>Viridiplantae</taxon>
        <taxon>Chlorophyta</taxon>
        <taxon>core chlorophytes</taxon>
        <taxon>Chlorophyceae</taxon>
        <taxon>CS clade</taxon>
        <taxon>Chlamydomonadales</taxon>
        <taxon>Tetrabaenaceae</taxon>
        <taxon>Tetrabaena</taxon>
    </lineage>
</organism>
<feature type="domain" description="Flavin reductase like" evidence="1">
    <location>
        <begin position="34"/>
        <end position="166"/>
    </location>
</feature>
<dbReference type="SUPFAM" id="SSF50475">
    <property type="entry name" value="FMN-binding split barrel"/>
    <property type="match status" value="1"/>
</dbReference>
<reference evidence="2 3" key="1">
    <citation type="journal article" date="2017" name="Mol. Biol. Evol.">
        <title>The 4-celled Tetrabaena socialis nuclear genome reveals the essential components for genetic control of cell number at the origin of multicellularity in the volvocine lineage.</title>
        <authorList>
            <person name="Featherston J."/>
            <person name="Arakaki Y."/>
            <person name="Hanschen E.R."/>
            <person name="Ferris P.J."/>
            <person name="Michod R.E."/>
            <person name="Olson B.J.S.C."/>
            <person name="Nozaki H."/>
            <person name="Durand P.M."/>
        </authorList>
    </citation>
    <scope>NUCLEOTIDE SEQUENCE [LARGE SCALE GENOMIC DNA]</scope>
    <source>
        <strain evidence="2 3">NIES-571</strain>
    </source>
</reference>
<comment type="caution">
    <text evidence="2">The sequence shown here is derived from an EMBL/GenBank/DDBJ whole genome shotgun (WGS) entry which is preliminary data.</text>
</comment>
<evidence type="ECO:0000313" key="3">
    <source>
        <dbReference type="Proteomes" id="UP000236333"/>
    </source>
</evidence>
<dbReference type="GO" id="GO:0010181">
    <property type="term" value="F:FMN binding"/>
    <property type="evidence" value="ECO:0007669"/>
    <property type="project" value="InterPro"/>
</dbReference>
<dbReference type="Gene3D" id="2.30.110.10">
    <property type="entry name" value="Electron Transport, Fmn-binding Protein, Chain A"/>
    <property type="match status" value="1"/>
</dbReference>
<evidence type="ECO:0000313" key="2">
    <source>
        <dbReference type="EMBL" id="PNH01371.1"/>
    </source>
</evidence>
<gene>
    <name evidence="2" type="ORF">TSOC_012759</name>
</gene>
<dbReference type="Pfam" id="PF01613">
    <property type="entry name" value="Flavin_Reduct"/>
    <property type="match status" value="1"/>
</dbReference>
<dbReference type="Proteomes" id="UP000236333">
    <property type="component" value="Unassembled WGS sequence"/>
</dbReference>